<dbReference type="PANTHER" id="PTHR45458">
    <property type="entry name" value="SHORT-CHAIN DEHYDROGENASE/REDUCTASE SDR"/>
    <property type="match status" value="1"/>
</dbReference>
<proteinExistence type="predicted"/>
<reference evidence="1 2" key="1">
    <citation type="submission" date="2017-01" db="EMBL/GenBank/DDBJ databases">
        <authorList>
            <person name="Mah S.A."/>
            <person name="Swanson W.J."/>
            <person name="Moy G.W."/>
            <person name="Vacquier V.D."/>
        </authorList>
    </citation>
    <scope>NUCLEOTIDE SEQUENCE [LARGE SCALE GENOMIC DNA]</scope>
    <source>
        <strain evidence="1 2">RU36E</strain>
    </source>
</reference>
<dbReference type="PANTHER" id="PTHR45458:SF1">
    <property type="entry name" value="SHORT CHAIN DEHYDROGENASE"/>
    <property type="match status" value="1"/>
</dbReference>
<dbReference type="EMBL" id="FTMP01000002">
    <property type="protein sequence ID" value="SIQ15076.1"/>
    <property type="molecule type" value="Genomic_DNA"/>
</dbReference>
<dbReference type="Gene3D" id="3.40.50.720">
    <property type="entry name" value="NAD(P)-binding Rossmann-like Domain"/>
    <property type="match status" value="1"/>
</dbReference>
<dbReference type="PRINTS" id="PR00081">
    <property type="entry name" value="GDHRDH"/>
</dbReference>
<dbReference type="InterPro" id="IPR036291">
    <property type="entry name" value="NAD(P)-bd_dom_sf"/>
</dbReference>
<sequence>MHNVLIAGASRGIGLGLTRACLARGDRVYAVARHPGSEALGQLQQQHPERLVLITSDLTRPNAAQHIEATLQKQPLDILLLNAGIMGPEHQDVAQISADEVATLFLTNAVAPIRLARQLAHRVRVGGVIACMSSQMGSVALARSAEMPLYGASKAALNSLLQSWDRSSERPQACLLALHPGWVRTEMGGDQAALEIETSVAGLLATIEAHLDADGCHFLDYQQLPLPW</sequence>
<dbReference type="Proteomes" id="UP000185841">
    <property type="component" value="Unassembled WGS sequence"/>
</dbReference>
<organism evidence="1 2">
    <name type="scientific">Aquipseudomonas alcaligenes</name>
    <name type="common">Pseudomonas alcaligenes</name>
    <dbReference type="NCBI Taxonomy" id="43263"/>
    <lineage>
        <taxon>Bacteria</taxon>
        <taxon>Pseudomonadati</taxon>
        <taxon>Pseudomonadota</taxon>
        <taxon>Gammaproteobacteria</taxon>
        <taxon>Pseudomonadales</taxon>
        <taxon>Pseudomonadaceae</taxon>
        <taxon>Aquipseudomonas</taxon>
    </lineage>
</organism>
<dbReference type="NCBIfam" id="NF006035">
    <property type="entry name" value="PRK08177.1"/>
    <property type="match status" value="1"/>
</dbReference>
<dbReference type="SUPFAM" id="SSF51735">
    <property type="entry name" value="NAD(P)-binding Rossmann-fold domains"/>
    <property type="match status" value="1"/>
</dbReference>
<evidence type="ECO:0000313" key="1">
    <source>
        <dbReference type="EMBL" id="SIQ15076.1"/>
    </source>
</evidence>
<protein>
    <submittedName>
        <fullName evidence="1">Short-chain dehydrogenase</fullName>
    </submittedName>
</protein>
<dbReference type="AlphaFoldDB" id="A0A1N6QFA9"/>
<dbReference type="InterPro" id="IPR052184">
    <property type="entry name" value="SDR_enzymes"/>
</dbReference>
<dbReference type="InterPro" id="IPR002347">
    <property type="entry name" value="SDR_fam"/>
</dbReference>
<dbReference type="RefSeq" id="WP_076425308.1">
    <property type="nucleotide sequence ID" value="NZ_FTMP01000002.1"/>
</dbReference>
<evidence type="ECO:0000313" key="2">
    <source>
        <dbReference type="Proteomes" id="UP000185841"/>
    </source>
</evidence>
<dbReference type="Pfam" id="PF00106">
    <property type="entry name" value="adh_short"/>
    <property type="match status" value="1"/>
</dbReference>
<dbReference type="GO" id="GO:0016616">
    <property type="term" value="F:oxidoreductase activity, acting on the CH-OH group of donors, NAD or NADP as acceptor"/>
    <property type="evidence" value="ECO:0007669"/>
    <property type="project" value="TreeGrafter"/>
</dbReference>
<accession>A0A1N6QFA9</accession>
<name>A0A1N6QFA9_AQUAC</name>
<gene>
    <name evidence="1" type="ORF">SAMN05878282_102414</name>
</gene>